<dbReference type="AlphaFoldDB" id="A0A9Q9EKY4"/>
<accession>A0A9Q9EKY4</accession>
<evidence type="ECO:0000313" key="2">
    <source>
        <dbReference type="Proteomes" id="UP001056384"/>
    </source>
</evidence>
<dbReference type="OrthoDB" id="3633573at2759"/>
<gene>
    <name evidence="1" type="ORF">Slin15195_G085950</name>
</gene>
<protein>
    <submittedName>
        <fullName evidence="1">Uncharacterized protein</fullName>
    </submittedName>
</protein>
<dbReference type="EMBL" id="CP099424">
    <property type="protein sequence ID" value="USW55276.1"/>
    <property type="molecule type" value="Genomic_DNA"/>
</dbReference>
<proteinExistence type="predicted"/>
<evidence type="ECO:0000313" key="1">
    <source>
        <dbReference type="EMBL" id="USW55276.1"/>
    </source>
</evidence>
<sequence>MEFISAAKQVGFVAEVIAALVEQFESAADLARAQQVSKSWHYEVARSRLCQERLFRVPAAEKELIEVVHTDDNEMSPWYVLSRTLATIERKPQDQVVVAFHPLIQGLPIDHCAGGVIDIDRLLTLSEGTWQDHYIAQPPVRQLLFTVQYIFDDGPYLREPKTIANQTTIDDGDPINFRRILEELKATCRVSEPDFWTWLPEAYDNERKIALDDYIASYGFPRPILGSSKTTFVPFPW</sequence>
<name>A0A9Q9EKY4_9PEZI</name>
<keyword evidence="2" id="KW-1185">Reference proteome</keyword>
<dbReference type="Proteomes" id="UP001056384">
    <property type="component" value="Chromosome 7"/>
</dbReference>
<organism evidence="1 2">
    <name type="scientific">Septoria linicola</name>
    <dbReference type="NCBI Taxonomy" id="215465"/>
    <lineage>
        <taxon>Eukaryota</taxon>
        <taxon>Fungi</taxon>
        <taxon>Dikarya</taxon>
        <taxon>Ascomycota</taxon>
        <taxon>Pezizomycotina</taxon>
        <taxon>Dothideomycetes</taxon>
        <taxon>Dothideomycetidae</taxon>
        <taxon>Mycosphaerellales</taxon>
        <taxon>Mycosphaerellaceae</taxon>
        <taxon>Septoria</taxon>
    </lineage>
</organism>
<reference evidence="1" key="1">
    <citation type="submission" date="2022-06" db="EMBL/GenBank/DDBJ databases">
        <title>Complete genome sequences of two strains of the flax pathogen Septoria linicola.</title>
        <authorList>
            <person name="Lapalu N."/>
            <person name="Simon A."/>
            <person name="Demenou B."/>
            <person name="Paumier D."/>
            <person name="Guillot M.-P."/>
            <person name="Gout L."/>
            <person name="Valade R."/>
        </authorList>
    </citation>
    <scope>NUCLEOTIDE SEQUENCE</scope>
    <source>
        <strain evidence="1">SE15195</strain>
    </source>
</reference>